<feature type="compositionally biased region" description="Polar residues" evidence="1">
    <location>
        <begin position="31"/>
        <end position="47"/>
    </location>
</feature>
<keyword evidence="3" id="KW-1185">Reference proteome</keyword>
<sequence>MFFSSGSSEEEDMPLICRPRGKGLSVDKFGGSSSQVPDTANLKTNLPEQPVPDDGCLSGDDVATYNKGMPEQPPCIPLHFLRCHELGIAPSVDLFLHHYCYQSYWTTGYLKLVARSDRQVFTENPTPPADWEERFLFVRVGTPLPFPDRWNAYPVRDSETRPDEILLLQSKSLCLGGSRNLRSFITPSNLLTAGIGKIGFVSTRSFSILNYYDFISFFAGVIPSTAVRRSTPTSTSPTSMVKGKEKITVWALNDADQARKKRRGNDGGQLIPVDHVVDLTGPEVEPKRYVLPPKPKTPVLADMSVNDRMFIEFSNMGPRAERRYLFGQMPSSMWCSTALKVPPSFSNLTHWSDLIEAVHQEALKVHFVLIHASLFLIFSSRLTLFATCLQAGVYYHRAFLAAEQEMKLLTSDREDGQVLLSAARKLAADLQDRVTEGEKAKAALAAMEERTRRRDREIKEPRCGRLNLLG</sequence>
<proteinExistence type="predicted"/>
<evidence type="ECO:0000256" key="1">
    <source>
        <dbReference type="SAM" id="MobiDB-lite"/>
    </source>
</evidence>
<gene>
    <name evidence="2" type="ORF">CEURO_LOCUS19686</name>
</gene>
<evidence type="ECO:0000313" key="3">
    <source>
        <dbReference type="Proteomes" id="UP001152484"/>
    </source>
</evidence>
<feature type="region of interest" description="Disordered" evidence="1">
    <location>
        <begin position="28"/>
        <end position="59"/>
    </location>
</feature>
<reference evidence="2" key="1">
    <citation type="submission" date="2022-07" db="EMBL/GenBank/DDBJ databases">
        <authorList>
            <person name="Macas J."/>
            <person name="Novak P."/>
            <person name="Neumann P."/>
        </authorList>
    </citation>
    <scope>NUCLEOTIDE SEQUENCE</scope>
</reference>
<comment type="caution">
    <text evidence="2">The sequence shown here is derived from an EMBL/GenBank/DDBJ whole genome shotgun (WGS) entry which is preliminary data.</text>
</comment>
<dbReference type="OrthoDB" id="1750920at2759"/>
<accession>A0A9P0ZU66</accession>
<dbReference type="EMBL" id="CAMAPE010000060">
    <property type="protein sequence ID" value="CAH9112659.1"/>
    <property type="molecule type" value="Genomic_DNA"/>
</dbReference>
<organism evidence="2 3">
    <name type="scientific">Cuscuta europaea</name>
    <name type="common">European dodder</name>
    <dbReference type="NCBI Taxonomy" id="41803"/>
    <lineage>
        <taxon>Eukaryota</taxon>
        <taxon>Viridiplantae</taxon>
        <taxon>Streptophyta</taxon>
        <taxon>Embryophyta</taxon>
        <taxon>Tracheophyta</taxon>
        <taxon>Spermatophyta</taxon>
        <taxon>Magnoliopsida</taxon>
        <taxon>eudicotyledons</taxon>
        <taxon>Gunneridae</taxon>
        <taxon>Pentapetalae</taxon>
        <taxon>asterids</taxon>
        <taxon>lamiids</taxon>
        <taxon>Solanales</taxon>
        <taxon>Convolvulaceae</taxon>
        <taxon>Cuscuteae</taxon>
        <taxon>Cuscuta</taxon>
        <taxon>Cuscuta subgen. Cuscuta</taxon>
    </lineage>
</organism>
<dbReference type="AlphaFoldDB" id="A0A9P0ZU66"/>
<dbReference type="Proteomes" id="UP001152484">
    <property type="component" value="Unassembled WGS sequence"/>
</dbReference>
<protein>
    <submittedName>
        <fullName evidence="2">Uncharacterized protein</fullName>
    </submittedName>
</protein>
<name>A0A9P0ZU66_CUSEU</name>
<evidence type="ECO:0000313" key="2">
    <source>
        <dbReference type="EMBL" id="CAH9112659.1"/>
    </source>
</evidence>